<feature type="domain" description="HTH cro/C1-type" evidence="1">
    <location>
        <begin position="49"/>
        <end position="103"/>
    </location>
</feature>
<keyword evidence="3" id="KW-1185">Reference proteome</keyword>
<protein>
    <submittedName>
        <fullName evidence="2">DNA-binding XRE family transcriptional regulator</fullName>
    </submittedName>
</protein>
<dbReference type="GO" id="GO:0003677">
    <property type="term" value="F:DNA binding"/>
    <property type="evidence" value="ECO:0007669"/>
    <property type="project" value="UniProtKB-KW"/>
</dbReference>
<dbReference type="InterPro" id="IPR001387">
    <property type="entry name" value="Cro/C1-type_HTH"/>
</dbReference>
<dbReference type="SMART" id="SM00530">
    <property type="entry name" value="HTH_XRE"/>
    <property type="match status" value="1"/>
</dbReference>
<accession>A0A318TST5</accession>
<dbReference type="PROSITE" id="PS50943">
    <property type="entry name" value="HTH_CROC1"/>
    <property type="match status" value="1"/>
</dbReference>
<dbReference type="RefSeq" id="WP_110779570.1">
    <property type="nucleotide sequence ID" value="NZ_QJTI01000002.1"/>
</dbReference>
<gene>
    <name evidence="2" type="ORF">BJ122_102141</name>
</gene>
<dbReference type="Proteomes" id="UP000248148">
    <property type="component" value="Unassembled WGS sequence"/>
</dbReference>
<proteinExistence type="predicted"/>
<evidence type="ECO:0000259" key="1">
    <source>
        <dbReference type="PROSITE" id="PS50943"/>
    </source>
</evidence>
<dbReference type="InterPro" id="IPR010982">
    <property type="entry name" value="Lambda_DNA-bd_dom_sf"/>
</dbReference>
<organism evidence="2 3">
    <name type="scientific">Rhodopseudomonas faecalis</name>
    <dbReference type="NCBI Taxonomy" id="99655"/>
    <lineage>
        <taxon>Bacteria</taxon>
        <taxon>Pseudomonadati</taxon>
        <taxon>Pseudomonadota</taxon>
        <taxon>Alphaproteobacteria</taxon>
        <taxon>Hyphomicrobiales</taxon>
        <taxon>Nitrobacteraceae</taxon>
        <taxon>Rhodopseudomonas</taxon>
    </lineage>
</organism>
<dbReference type="CDD" id="cd00093">
    <property type="entry name" value="HTH_XRE"/>
    <property type="match status" value="1"/>
</dbReference>
<keyword evidence="2" id="KW-0238">DNA-binding</keyword>
<evidence type="ECO:0000313" key="2">
    <source>
        <dbReference type="EMBL" id="PYF04915.1"/>
    </source>
</evidence>
<dbReference type="OrthoDB" id="407979at2"/>
<dbReference type="Gene3D" id="1.10.260.40">
    <property type="entry name" value="lambda repressor-like DNA-binding domains"/>
    <property type="match status" value="1"/>
</dbReference>
<name>A0A318TST5_9BRAD</name>
<sequence>MPVTPNEADSEDTADIAIARRVMTRITSGDEQLLTSAELDELLAATTPLAFYRQRAGLTQATLAQRTGLAQSELAAIEARRKSADIPTMGKIAEALNLTIDDLVVSKSPASRPANRQAAR</sequence>
<reference evidence="2 3" key="1">
    <citation type="submission" date="2018-06" db="EMBL/GenBank/DDBJ databases">
        <title>Genomic Encyclopedia of Archaeal and Bacterial Type Strains, Phase II (KMG-II): from individual species to whole genera.</title>
        <authorList>
            <person name="Goeker M."/>
        </authorList>
    </citation>
    <scope>NUCLEOTIDE SEQUENCE [LARGE SCALE GENOMIC DNA]</scope>
    <source>
        <strain evidence="2 3">JCM 11668</strain>
    </source>
</reference>
<comment type="caution">
    <text evidence="2">The sequence shown here is derived from an EMBL/GenBank/DDBJ whole genome shotgun (WGS) entry which is preliminary data.</text>
</comment>
<dbReference type="SUPFAM" id="SSF47413">
    <property type="entry name" value="lambda repressor-like DNA-binding domains"/>
    <property type="match status" value="1"/>
</dbReference>
<dbReference type="Pfam" id="PF01381">
    <property type="entry name" value="HTH_3"/>
    <property type="match status" value="1"/>
</dbReference>
<evidence type="ECO:0000313" key="3">
    <source>
        <dbReference type="Proteomes" id="UP000248148"/>
    </source>
</evidence>
<dbReference type="AlphaFoldDB" id="A0A318TST5"/>
<dbReference type="EMBL" id="QJTI01000002">
    <property type="protein sequence ID" value="PYF04915.1"/>
    <property type="molecule type" value="Genomic_DNA"/>
</dbReference>